<name>A0ABR1UK55_9PEZI</name>
<protein>
    <submittedName>
        <fullName evidence="1">Uncharacterized protein</fullName>
    </submittedName>
</protein>
<organism evidence="1 2">
    <name type="scientific">Apiospora saccharicola</name>
    <dbReference type="NCBI Taxonomy" id="335842"/>
    <lineage>
        <taxon>Eukaryota</taxon>
        <taxon>Fungi</taxon>
        <taxon>Dikarya</taxon>
        <taxon>Ascomycota</taxon>
        <taxon>Pezizomycotina</taxon>
        <taxon>Sordariomycetes</taxon>
        <taxon>Xylariomycetidae</taxon>
        <taxon>Amphisphaeriales</taxon>
        <taxon>Apiosporaceae</taxon>
        <taxon>Apiospora</taxon>
    </lineage>
</organism>
<proteinExistence type="predicted"/>
<evidence type="ECO:0000313" key="2">
    <source>
        <dbReference type="Proteomes" id="UP001446871"/>
    </source>
</evidence>
<gene>
    <name evidence="1" type="ORF">PG996_009218</name>
</gene>
<evidence type="ECO:0000313" key="1">
    <source>
        <dbReference type="EMBL" id="KAK8059288.1"/>
    </source>
</evidence>
<comment type="caution">
    <text evidence="1">The sequence shown here is derived from an EMBL/GenBank/DDBJ whole genome shotgun (WGS) entry which is preliminary data.</text>
</comment>
<accession>A0ABR1UK55</accession>
<reference evidence="1 2" key="1">
    <citation type="submission" date="2023-01" db="EMBL/GenBank/DDBJ databases">
        <title>Analysis of 21 Apiospora genomes using comparative genomics revels a genus with tremendous synthesis potential of carbohydrate active enzymes and secondary metabolites.</title>
        <authorList>
            <person name="Sorensen T."/>
        </authorList>
    </citation>
    <scope>NUCLEOTIDE SEQUENCE [LARGE SCALE GENOMIC DNA]</scope>
    <source>
        <strain evidence="1 2">CBS 83171</strain>
    </source>
</reference>
<dbReference type="Proteomes" id="UP001446871">
    <property type="component" value="Unassembled WGS sequence"/>
</dbReference>
<sequence length="116" mass="12862">MPRPGRMAWKPWTTECAPLRDVLVLMRESNLSIRTNHEAQEVHAVVGRETELTLDLNLEEWGKCAQEMSTLYVDVAVGYGGHDPVLLSRHNARLAQSEEVLKALLQGRVAGASDVA</sequence>
<dbReference type="EMBL" id="JAQQWM010000006">
    <property type="protein sequence ID" value="KAK8059288.1"/>
    <property type="molecule type" value="Genomic_DNA"/>
</dbReference>
<keyword evidence="2" id="KW-1185">Reference proteome</keyword>